<proteinExistence type="predicted"/>
<accession>A0ACD1GGM2</accession>
<gene>
    <name evidence="1" type="ORF">BO95DRAFT_50015</name>
</gene>
<protein>
    <submittedName>
        <fullName evidence="1">Uncharacterized protein</fullName>
    </submittedName>
</protein>
<organism evidence="1 2">
    <name type="scientific">Aspergillus brunneoviolaceus CBS 621.78</name>
    <dbReference type="NCBI Taxonomy" id="1450534"/>
    <lineage>
        <taxon>Eukaryota</taxon>
        <taxon>Fungi</taxon>
        <taxon>Dikarya</taxon>
        <taxon>Ascomycota</taxon>
        <taxon>Pezizomycotina</taxon>
        <taxon>Eurotiomycetes</taxon>
        <taxon>Eurotiomycetidae</taxon>
        <taxon>Eurotiales</taxon>
        <taxon>Aspergillaceae</taxon>
        <taxon>Aspergillus</taxon>
        <taxon>Aspergillus subgen. Circumdati</taxon>
    </lineage>
</organism>
<reference evidence="1" key="1">
    <citation type="submission" date="2018-02" db="EMBL/GenBank/DDBJ databases">
        <title>The genomes of Aspergillus section Nigri reveals drivers in fungal speciation.</title>
        <authorList>
            <consortium name="DOE Joint Genome Institute"/>
            <person name="Vesth T.C."/>
            <person name="Nybo J."/>
            <person name="Theobald S."/>
            <person name="Brandl J."/>
            <person name="Frisvad J.C."/>
            <person name="Nielsen K.F."/>
            <person name="Lyhne E.K."/>
            <person name="Kogle M.E."/>
            <person name="Kuo A."/>
            <person name="Riley R."/>
            <person name="Clum A."/>
            <person name="Nolan M."/>
            <person name="Lipzen A."/>
            <person name="Salamov A."/>
            <person name="Henrissat B."/>
            <person name="Wiebenga A."/>
            <person name="De vries R.P."/>
            <person name="Grigoriev I.V."/>
            <person name="Mortensen U.H."/>
            <person name="Andersen M.R."/>
            <person name="Baker S.E."/>
        </authorList>
    </citation>
    <scope>NUCLEOTIDE SEQUENCE</scope>
    <source>
        <strain evidence="1">CBS 621.78</strain>
    </source>
</reference>
<name>A0ACD1GGM2_9EURO</name>
<evidence type="ECO:0000313" key="2">
    <source>
        <dbReference type="Proteomes" id="UP000249057"/>
    </source>
</evidence>
<evidence type="ECO:0000313" key="1">
    <source>
        <dbReference type="EMBL" id="RAH48480.1"/>
    </source>
</evidence>
<dbReference type="EMBL" id="KZ825323">
    <property type="protein sequence ID" value="RAH48480.1"/>
    <property type="molecule type" value="Genomic_DNA"/>
</dbReference>
<sequence length="450" mass="48913">MDLHSDRLFTHTGASFAPSSSSSSFPRRRWSQLSPLHIHPHTHTHTHTSSSAVVETVRPSPSTHHPYRNDDLSLTAESSRAHRATALRQLNGYARPLSAKGRPATSRPSSSINTTTTTTLGSQPVLVRAYSGESPNATSTAATMPSRRSFLFFSSRSSSRPHAPALPSEEDFSIDGILRAIEPDIRHTLDAIGEICGRSKLSLANEYGSHIAPLGEIRAPPGGLLTVDEASSDHERQADNDVVIYDDDNSVADGRDFHSAPPFRYWGQLRQATTTTTTRTGSHSRMSLPADSASLQVQPTTPRSSAALQSAHGDTGVDLLLTTREIASKSSASGRGLLGRKVKNDARRRTYEMITPALVSETLLDAQAESHYPPEASRRSRPLSTSNVGTAQAGEDHLSGTPRPSSMVDMRSLFGWLRYIMNDAEYGRSPVTAEMRLRAMLERPAHGHDD</sequence>
<keyword evidence="2" id="KW-1185">Reference proteome</keyword>
<dbReference type="Proteomes" id="UP000249057">
    <property type="component" value="Unassembled WGS sequence"/>
</dbReference>